<dbReference type="PATRIC" id="fig|45068.5.peg.1644"/>
<evidence type="ECO:0000256" key="3">
    <source>
        <dbReference type="ARBA" id="ARBA00049244"/>
    </source>
</evidence>
<organism evidence="4 5">
    <name type="scientific">Legionella londiniensis</name>
    <dbReference type="NCBI Taxonomy" id="45068"/>
    <lineage>
        <taxon>Bacteria</taxon>
        <taxon>Pseudomonadati</taxon>
        <taxon>Pseudomonadota</taxon>
        <taxon>Gammaproteobacteria</taxon>
        <taxon>Legionellales</taxon>
        <taxon>Legionellaceae</taxon>
        <taxon>Legionella</taxon>
    </lineage>
</organism>
<dbReference type="Pfam" id="PF13177">
    <property type="entry name" value="DNA_pol3_delta2"/>
    <property type="match status" value="1"/>
</dbReference>
<name>A0A0W0VKK9_9GAMM</name>
<evidence type="ECO:0000313" key="4">
    <source>
        <dbReference type="EMBL" id="KTD20629.1"/>
    </source>
</evidence>
<dbReference type="Gene3D" id="3.40.50.300">
    <property type="entry name" value="P-loop containing nucleotide triphosphate hydrolases"/>
    <property type="match status" value="1"/>
</dbReference>
<comment type="caution">
    <text evidence="4">The sequence shown here is derived from an EMBL/GenBank/DDBJ whole genome shotgun (WGS) entry which is preliminary data.</text>
</comment>
<dbReference type="EMBL" id="LNYK01000019">
    <property type="protein sequence ID" value="KTD20629.1"/>
    <property type="molecule type" value="Genomic_DNA"/>
</dbReference>
<dbReference type="SUPFAM" id="SSF52540">
    <property type="entry name" value="P-loop containing nucleoside triphosphate hydrolases"/>
    <property type="match status" value="1"/>
</dbReference>
<keyword evidence="2" id="KW-0239">DNA-directed DNA polymerase</keyword>
<evidence type="ECO:0000256" key="2">
    <source>
        <dbReference type="ARBA" id="ARBA00022932"/>
    </source>
</evidence>
<proteinExistence type="predicted"/>
<dbReference type="InterPro" id="IPR050238">
    <property type="entry name" value="DNA_Rep/Repair_Clamp_Loader"/>
</dbReference>
<evidence type="ECO:0000256" key="1">
    <source>
        <dbReference type="ARBA" id="ARBA00012417"/>
    </source>
</evidence>
<dbReference type="InterPro" id="IPR027417">
    <property type="entry name" value="P-loop_NTPase"/>
</dbReference>
<dbReference type="AlphaFoldDB" id="A0A0W0VKK9"/>
<reference evidence="4 5" key="1">
    <citation type="submission" date="2015-11" db="EMBL/GenBank/DDBJ databases">
        <title>Genomic analysis of 38 Legionella species identifies large and diverse effector repertoires.</title>
        <authorList>
            <person name="Burstein D."/>
            <person name="Amaro F."/>
            <person name="Zusman T."/>
            <person name="Lifshitz Z."/>
            <person name="Cohen O."/>
            <person name="Gilbert J.A."/>
            <person name="Pupko T."/>
            <person name="Shuman H.A."/>
            <person name="Segal G."/>
        </authorList>
    </citation>
    <scope>NUCLEOTIDE SEQUENCE [LARGE SCALE GENOMIC DNA]</scope>
    <source>
        <strain evidence="4 5">ATCC 49505</strain>
    </source>
</reference>
<keyword evidence="2" id="KW-0808">Transferase</keyword>
<protein>
    <recommendedName>
        <fullName evidence="1">DNA-directed DNA polymerase</fullName>
        <ecNumber evidence="1">2.7.7.7</ecNumber>
    </recommendedName>
</protein>
<keyword evidence="5" id="KW-1185">Reference proteome</keyword>
<gene>
    <name evidence="4" type="primary">holB</name>
    <name evidence="4" type="ORF">Llon_1515</name>
</gene>
<accession>A0A0W0VKK9</accession>
<dbReference type="GO" id="GO:0003887">
    <property type="term" value="F:DNA-directed DNA polymerase activity"/>
    <property type="evidence" value="ECO:0007669"/>
    <property type="project" value="UniProtKB-KW"/>
</dbReference>
<evidence type="ECO:0000313" key="5">
    <source>
        <dbReference type="Proteomes" id="UP000054997"/>
    </source>
</evidence>
<comment type="catalytic activity">
    <reaction evidence="3">
        <text>DNA(n) + a 2'-deoxyribonucleoside 5'-triphosphate = DNA(n+1) + diphosphate</text>
        <dbReference type="Rhea" id="RHEA:22508"/>
        <dbReference type="Rhea" id="RHEA-COMP:17339"/>
        <dbReference type="Rhea" id="RHEA-COMP:17340"/>
        <dbReference type="ChEBI" id="CHEBI:33019"/>
        <dbReference type="ChEBI" id="CHEBI:61560"/>
        <dbReference type="ChEBI" id="CHEBI:173112"/>
        <dbReference type="EC" id="2.7.7.7"/>
    </reaction>
</comment>
<dbReference type="EC" id="2.7.7.7" evidence="1"/>
<sequence>MHAKFWSLIEPLLQKKQFPEAVLFAGSKLANIPQFAYRLIAKLLCHDFRACGACNSCRAIIEGSHPDVHVIKLDEHDKNIKIDQIRALQQEIYQTPKWGTFSFIVMEAADKMNVFAANALLKILEEPPAHARFILIAEQVNLLLPTIISRCHKYLFPIETCLNSAIFDNCLQLGKLYPEASKESVIFKELSSFLNDLEDLMEERISPCKFAESWLKYSMEAVLWMLYLISAQLLYHQLVGAQDSEAMPWLGQLQRLSILIKPIDLFAQIDHINALVRKINHNVNINQTLALETLLLGYLRKLHE</sequence>
<dbReference type="STRING" id="45068.Llon_1515"/>
<dbReference type="PANTHER" id="PTHR11669">
    <property type="entry name" value="REPLICATION FACTOR C / DNA POLYMERASE III GAMMA-TAU SUBUNIT"/>
    <property type="match status" value="1"/>
</dbReference>
<keyword evidence="2" id="KW-0548">Nucleotidyltransferase</keyword>
<dbReference type="Proteomes" id="UP000054997">
    <property type="component" value="Unassembled WGS sequence"/>
</dbReference>
<dbReference type="GO" id="GO:0006261">
    <property type="term" value="P:DNA-templated DNA replication"/>
    <property type="evidence" value="ECO:0007669"/>
    <property type="project" value="TreeGrafter"/>
</dbReference>
<dbReference type="PANTHER" id="PTHR11669:SF8">
    <property type="entry name" value="DNA POLYMERASE III SUBUNIT DELTA"/>
    <property type="match status" value="1"/>
</dbReference>